<comment type="caution">
    <text evidence="5">The sequence shown here is derived from an EMBL/GenBank/DDBJ whole genome shotgun (WGS) entry which is preliminary data.</text>
</comment>
<evidence type="ECO:0000313" key="6">
    <source>
        <dbReference type="Proteomes" id="UP000025061"/>
    </source>
</evidence>
<protein>
    <submittedName>
        <fullName evidence="5">LuxR family transcriptional regulator</fullName>
    </submittedName>
</protein>
<dbReference type="Gene3D" id="1.10.10.10">
    <property type="entry name" value="Winged helix-like DNA-binding domain superfamily/Winged helix DNA-binding domain"/>
    <property type="match status" value="1"/>
</dbReference>
<dbReference type="Proteomes" id="UP000025061">
    <property type="component" value="Unassembled WGS sequence"/>
</dbReference>
<dbReference type="AlphaFoldDB" id="A0A059FR39"/>
<sequence length="118" mass="12944">MVPRLNGDYGSLICIYDRDNAHLASEVAARRAPDLLFLASSVVCALEHLAEGARPAELSPQQVTCLRWVKAGKTDQEIAEIILCSVNTVRYHIKTALKDLGASNRTHAVVLAIEHRLI</sequence>
<evidence type="ECO:0000259" key="4">
    <source>
        <dbReference type="PROSITE" id="PS50043"/>
    </source>
</evidence>
<dbReference type="EMBL" id="ARYI01000008">
    <property type="protein sequence ID" value="KCZ93124.1"/>
    <property type="molecule type" value="Genomic_DNA"/>
</dbReference>
<dbReference type="RefSeq" id="WP_035591641.1">
    <property type="nucleotide sequence ID" value="NZ_ARYI01000008.1"/>
</dbReference>
<dbReference type="Pfam" id="PF00196">
    <property type="entry name" value="GerE"/>
    <property type="match status" value="1"/>
</dbReference>
<reference evidence="5 6" key="1">
    <citation type="submission" date="2013-04" db="EMBL/GenBank/DDBJ databases">
        <title>Hyphomonas hirschiana VP5 Genome Sequencing.</title>
        <authorList>
            <person name="Lai Q."/>
            <person name="Shao Z."/>
        </authorList>
    </citation>
    <scope>NUCLEOTIDE SEQUENCE [LARGE SCALE GENOMIC DNA]</scope>
    <source>
        <strain evidence="5 6">VP5</strain>
    </source>
</reference>
<dbReference type="SMART" id="SM00421">
    <property type="entry name" value="HTH_LUXR"/>
    <property type="match status" value="1"/>
</dbReference>
<evidence type="ECO:0000256" key="2">
    <source>
        <dbReference type="ARBA" id="ARBA00023125"/>
    </source>
</evidence>
<keyword evidence="2" id="KW-0238">DNA-binding</keyword>
<dbReference type="InterPro" id="IPR000792">
    <property type="entry name" value="Tscrpt_reg_LuxR_C"/>
</dbReference>
<feature type="domain" description="HTH luxR-type" evidence="4">
    <location>
        <begin position="51"/>
        <end position="116"/>
    </location>
</feature>
<evidence type="ECO:0000256" key="1">
    <source>
        <dbReference type="ARBA" id="ARBA00023015"/>
    </source>
</evidence>
<dbReference type="GO" id="GO:0003677">
    <property type="term" value="F:DNA binding"/>
    <property type="evidence" value="ECO:0007669"/>
    <property type="project" value="UniProtKB-KW"/>
</dbReference>
<evidence type="ECO:0000313" key="5">
    <source>
        <dbReference type="EMBL" id="KCZ93124.1"/>
    </source>
</evidence>
<dbReference type="PATRIC" id="fig|1280951.3.peg.2134"/>
<name>A0A059FR39_9PROT</name>
<dbReference type="PANTHER" id="PTHR44688">
    <property type="entry name" value="DNA-BINDING TRANSCRIPTIONAL ACTIVATOR DEVR_DOSR"/>
    <property type="match status" value="1"/>
</dbReference>
<organism evidence="5 6">
    <name type="scientific">Hyphomonas hirschiana VP5</name>
    <dbReference type="NCBI Taxonomy" id="1280951"/>
    <lineage>
        <taxon>Bacteria</taxon>
        <taxon>Pseudomonadati</taxon>
        <taxon>Pseudomonadota</taxon>
        <taxon>Alphaproteobacteria</taxon>
        <taxon>Hyphomonadales</taxon>
        <taxon>Hyphomonadaceae</taxon>
        <taxon>Hyphomonas</taxon>
    </lineage>
</organism>
<accession>A0A059FR39</accession>
<keyword evidence="3" id="KW-0804">Transcription</keyword>
<dbReference type="InterPro" id="IPR016032">
    <property type="entry name" value="Sig_transdc_resp-reg_C-effctor"/>
</dbReference>
<dbReference type="GO" id="GO:0006355">
    <property type="term" value="P:regulation of DNA-templated transcription"/>
    <property type="evidence" value="ECO:0007669"/>
    <property type="project" value="InterPro"/>
</dbReference>
<dbReference type="InterPro" id="IPR036388">
    <property type="entry name" value="WH-like_DNA-bd_sf"/>
</dbReference>
<evidence type="ECO:0000256" key="3">
    <source>
        <dbReference type="ARBA" id="ARBA00023163"/>
    </source>
</evidence>
<dbReference type="PANTHER" id="PTHR44688:SF16">
    <property type="entry name" value="DNA-BINDING TRANSCRIPTIONAL ACTIVATOR DEVR_DOSR"/>
    <property type="match status" value="1"/>
</dbReference>
<proteinExistence type="predicted"/>
<dbReference type="CDD" id="cd06170">
    <property type="entry name" value="LuxR_C_like"/>
    <property type="match status" value="1"/>
</dbReference>
<dbReference type="SUPFAM" id="SSF46894">
    <property type="entry name" value="C-terminal effector domain of the bipartite response regulators"/>
    <property type="match status" value="1"/>
</dbReference>
<dbReference type="PROSITE" id="PS50043">
    <property type="entry name" value="HTH_LUXR_2"/>
    <property type="match status" value="1"/>
</dbReference>
<keyword evidence="6" id="KW-1185">Reference proteome</keyword>
<gene>
    <name evidence="5" type="ORF">HHI_10584</name>
</gene>
<dbReference type="PRINTS" id="PR00038">
    <property type="entry name" value="HTHLUXR"/>
</dbReference>
<keyword evidence="1" id="KW-0805">Transcription regulation</keyword>